<dbReference type="InterPro" id="IPR050204">
    <property type="entry name" value="AraC_XylS_family_regulators"/>
</dbReference>
<evidence type="ECO:0000313" key="5">
    <source>
        <dbReference type="EMBL" id="SEU27646.1"/>
    </source>
</evidence>
<dbReference type="InterPro" id="IPR009057">
    <property type="entry name" value="Homeodomain-like_sf"/>
</dbReference>
<keyword evidence="6" id="KW-1185">Reference proteome</keyword>
<dbReference type="PANTHER" id="PTHR46796:SF2">
    <property type="entry name" value="TRANSCRIPTIONAL REGULATORY PROTEIN"/>
    <property type="match status" value="1"/>
</dbReference>
<dbReference type="Proteomes" id="UP000199361">
    <property type="component" value="Unassembled WGS sequence"/>
</dbReference>
<dbReference type="SUPFAM" id="SSF46689">
    <property type="entry name" value="Homeodomain-like"/>
    <property type="match status" value="2"/>
</dbReference>
<proteinExistence type="predicted"/>
<keyword evidence="2 5" id="KW-0238">DNA-binding</keyword>
<evidence type="ECO:0000313" key="6">
    <source>
        <dbReference type="Proteomes" id="UP000199361"/>
    </source>
</evidence>
<dbReference type="Pfam" id="PF12833">
    <property type="entry name" value="HTH_18"/>
    <property type="match status" value="1"/>
</dbReference>
<protein>
    <submittedName>
        <fullName evidence="5">AraC-type DNA-binding protein</fullName>
    </submittedName>
</protein>
<sequence length="128" mass="14141">MCHPSWTRALNEAHRLGELARLRRVRDRIDREYARPLDVEVLARAAGLPPAQLSRGFRLAYGRSPDDYLMARRVDHAAALLRQGDVSVAEACRAVGCPSPAAFAARFTERLGVPPHRYLLRAAPTGTG</sequence>
<accession>A0A1I0KRQ5</accession>
<name>A0A1I0KRQ5_9ACTN</name>
<feature type="domain" description="HTH araC/xylS-type" evidence="4">
    <location>
        <begin position="23"/>
        <end position="121"/>
    </location>
</feature>
<evidence type="ECO:0000256" key="2">
    <source>
        <dbReference type="ARBA" id="ARBA00023125"/>
    </source>
</evidence>
<dbReference type="STRING" id="568860.SAMN05421811_10955"/>
<dbReference type="EMBL" id="FOHX01000009">
    <property type="protein sequence ID" value="SEU27646.1"/>
    <property type="molecule type" value="Genomic_DNA"/>
</dbReference>
<dbReference type="OrthoDB" id="2060755at2"/>
<gene>
    <name evidence="5" type="ORF">SAMN05421811_10955</name>
</gene>
<dbReference type="PROSITE" id="PS01124">
    <property type="entry name" value="HTH_ARAC_FAMILY_2"/>
    <property type="match status" value="1"/>
</dbReference>
<dbReference type="GO" id="GO:0043565">
    <property type="term" value="F:sequence-specific DNA binding"/>
    <property type="evidence" value="ECO:0007669"/>
    <property type="project" value="InterPro"/>
</dbReference>
<keyword evidence="1" id="KW-0805">Transcription regulation</keyword>
<organism evidence="5 6">
    <name type="scientific">Nonomuraea wenchangensis</name>
    <dbReference type="NCBI Taxonomy" id="568860"/>
    <lineage>
        <taxon>Bacteria</taxon>
        <taxon>Bacillati</taxon>
        <taxon>Actinomycetota</taxon>
        <taxon>Actinomycetes</taxon>
        <taxon>Streptosporangiales</taxon>
        <taxon>Streptosporangiaceae</taxon>
        <taxon>Nonomuraea</taxon>
    </lineage>
</organism>
<evidence type="ECO:0000256" key="3">
    <source>
        <dbReference type="ARBA" id="ARBA00023163"/>
    </source>
</evidence>
<dbReference type="RefSeq" id="WP_091086499.1">
    <property type="nucleotide sequence ID" value="NZ_FOHX01000009.1"/>
</dbReference>
<dbReference type="Gene3D" id="1.10.10.60">
    <property type="entry name" value="Homeodomain-like"/>
    <property type="match status" value="1"/>
</dbReference>
<evidence type="ECO:0000259" key="4">
    <source>
        <dbReference type="PROSITE" id="PS01124"/>
    </source>
</evidence>
<reference evidence="5 6" key="1">
    <citation type="submission" date="2016-10" db="EMBL/GenBank/DDBJ databases">
        <authorList>
            <person name="de Groot N.N."/>
        </authorList>
    </citation>
    <scope>NUCLEOTIDE SEQUENCE [LARGE SCALE GENOMIC DNA]</scope>
    <source>
        <strain evidence="5 6">CGMCC 4.5598</strain>
    </source>
</reference>
<dbReference type="GO" id="GO:0003700">
    <property type="term" value="F:DNA-binding transcription factor activity"/>
    <property type="evidence" value="ECO:0007669"/>
    <property type="project" value="InterPro"/>
</dbReference>
<dbReference type="AlphaFoldDB" id="A0A1I0KRQ5"/>
<evidence type="ECO:0000256" key="1">
    <source>
        <dbReference type="ARBA" id="ARBA00023015"/>
    </source>
</evidence>
<keyword evidence="3" id="KW-0804">Transcription</keyword>
<dbReference type="InterPro" id="IPR018060">
    <property type="entry name" value="HTH_AraC"/>
</dbReference>
<dbReference type="PANTHER" id="PTHR46796">
    <property type="entry name" value="HTH-TYPE TRANSCRIPTIONAL ACTIVATOR RHAS-RELATED"/>
    <property type="match status" value="1"/>
</dbReference>
<dbReference type="SMART" id="SM00342">
    <property type="entry name" value="HTH_ARAC"/>
    <property type="match status" value="1"/>
</dbReference>